<dbReference type="EMBL" id="WEGI01000009">
    <property type="protein sequence ID" value="MQY28857.1"/>
    <property type="molecule type" value="Genomic_DNA"/>
</dbReference>
<keyword evidence="1" id="KW-0805">Transcription regulation</keyword>
<organism evidence="5 6">
    <name type="scientific">Nocardia aurantia</name>
    <dbReference type="NCBI Taxonomy" id="2585199"/>
    <lineage>
        <taxon>Bacteria</taxon>
        <taxon>Bacillati</taxon>
        <taxon>Actinomycetota</taxon>
        <taxon>Actinomycetes</taxon>
        <taxon>Mycobacteriales</taxon>
        <taxon>Nocardiaceae</taxon>
        <taxon>Nocardia</taxon>
    </lineage>
</organism>
<dbReference type="PROSITE" id="PS01124">
    <property type="entry name" value="HTH_ARAC_FAMILY_2"/>
    <property type="match status" value="1"/>
</dbReference>
<dbReference type="SMART" id="SM00342">
    <property type="entry name" value="HTH_ARAC"/>
    <property type="match status" value="1"/>
</dbReference>
<proteinExistence type="predicted"/>
<evidence type="ECO:0000259" key="4">
    <source>
        <dbReference type="PROSITE" id="PS01124"/>
    </source>
</evidence>
<accession>A0A7K0DTK0</accession>
<dbReference type="PANTHER" id="PTHR46796">
    <property type="entry name" value="HTH-TYPE TRANSCRIPTIONAL ACTIVATOR RHAS-RELATED"/>
    <property type="match status" value="1"/>
</dbReference>
<keyword evidence="3" id="KW-0804">Transcription</keyword>
<evidence type="ECO:0000256" key="3">
    <source>
        <dbReference type="ARBA" id="ARBA00023163"/>
    </source>
</evidence>
<evidence type="ECO:0000256" key="2">
    <source>
        <dbReference type="ARBA" id="ARBA00023125"/>
    </source>
</evidence>
<dbReference type="GO" id="GO:0003700">
    <property type="term" value="F:DNA-binding transcription factor activity"/>
    <property type="evidence" value="ECO:0007669"/>
    <property type="project" value="InterPro"/>
</dbReference>
<dbReference type="AlphaFoldDB" id="A0A7K0DTK0"/>
<evidence type="ECO:0000256" key="1">
    <source>
        <dbReference type="ARBA" id="ARBA00023015"/>
    </source>
</evidence>
<keyword evidence="6" id="KW-1185">Reference proteome</keyword>
<reference evidence="5 6" key="1">
    <citation type="submission" date="2019-10" db="EMBL/GenBank/DDBJ databases">
        <title>Nocardia macrotermitis sp. nov. and Nocardia aurantia sp. nov., isolated from the gut of fungus growing-termite Macrotermes natalensis.</title>
        <authorList>
            <person name="Benndorf R."/>
            <person name="Schwitalla J."/>
            <person name="Martin K."/>
            <person name="De Beer W."/>
            <person name="Kaster A.-K."/>
            <person name="Vollmers J."/>
            <person name="Poulsen M."/>
            <person name="Beemelmanns C."/>
        </authorList>
    </citation>
    <scope>NUCLEOTIDE SEQUENCE [LARGE SCALE GENOMIC DNA]</scope>
    <source>
        <strain evidence="5 6">RB56</strain>
    </source>
</reference>
<sequence length="232" mass="24813">MHSFAIGDGYGVYRGPTADSAFHRHAAFQIAVAERGEITMMAPTGTRHHGEALLVAPMMRHRLLATEDLHTFYVEPQCVSADRLRALVEQAARSGRGGSGIIAAPELSGFRASDLAGPSPSGELDPRLVTALNLLRDGTVTLPELPALVGLSPQRLRALAREQVGMPLARWRIWAQLRRATEALGAGESLAAAAITAGFADQAHFTRRMREMMGLTPAVVLAALSDQSRCAT</sequence>
<evidence type="ECO:0000313" key="6">
    <source>
        <dbReference type="Proteomes" id="UP000431401"/>
    </source>
</evidence>
<dbReference type="GO" id="GO:0043565">
    <property type="term" value="F:sequence-specific DNA binding"/>
    <property type="evidence" value="ECO:0007669"/>
    <property type="project" value="InterPro"/>
</dbReference>
<comment type="caution">
    <text evidence="5">The sequence shown here is derived from an EMBL/GenBank/DDBJ whole genome shotgun (WGS) entry which is preliminary data.</text>
</comment>
<dbReference type="Gene3D" id="1.10.10.60">
    <property type="entry name" value="Homeodomain-like"/>
    <property type="match status" value="1"/>
</dbReference>
<name>A0A7K0DTK0_9NOCA</name>
<gene>
    <name evidence="5" type="ORF">NRB56_44420</name>
</gene>
<dbReference type="Proteomes" id="UP000431401">
    <property type="component" value="Unassembled WGS sequence"/>
</dbReference>
<protein>
    <recommendedName>
        <fullName evidence="4">HTH araC/xylS-type domain-containing protein</fullName>
    </recommendedName>
</protein>
<feature type="domain" description="HTH araC/xylS-type" evidence="4">
    <location>
        <begin position="133"/>
        <end position="223"/>
    </location>
</feature>
<dbReference type="InterPro" id="IPR018060">
    <property type="entry name" value="HTH_AraC"/>
</dbReference>
<evidence type="ECO:0000313" key="5">
    <source>
        <dbReference type="EMBL" id="MQY28857.1"/>
    </source>
</evidence>
<keyword evidence="2" id="KW-0238">DNA-binding</keyword>
<dbReference type="InterPro" id="IPR050204">
    <property type="entry name" value="AraC_XylS_family_regulators"/>
</dbReference>
<dbReference type="Pfam" id="PF12833">
    <property type="entry name" value="HTH_18"/>
    <property type="match status" value="1"/>
</dbReference>